<gene>
    <name evidence="2" type="ORF">ACFPMF_09670</name>
</gene>
<comment type="caution">
    <text evidence="2">The sequence shown here is derived from an EMBL/GenBank/DDBJ whole genome shotgun (WGS) entry which is preliminary data.</text>
</comment>
<protein>
    <recommendedName>
        <fullName evidence="4">DUF4595 domain-containing protein</fullName>
    </recommendedName>
</protein>
<proteinExistence type="predicted"/>
<dbReference type="Proteomes" id="UP001596106">
    <property type="component" value="Unassembled WGS sequence"/>
</dbReference>
<feature type="signal peptide" evidence="1">
    <location>
        <begin position="1"/>
        <end position="20"/>
    </location>
</feature>
<evidence type="ECO:0000256" key="1">
    <source>
        <dbReference type="SAM" id="SignalP"/>
    </source>
</evidence>
<evidence type="ECO:0000313" key="2">
    <source>
        <dbReference type="EMBL" id="MFC5409575.1"/>
    </source>
</evidence>
<keyword evidence="3" id="KW-1185">Reference proteome</keyword>
<accession>A0ABW0IAM4</accession>
<reference evidence="3" key="1">
    <citation type="journal article" date="2019" name="Int. J. Syst. Evol. Microbiol.">
        <title>The Global Catalogue of Microorganisms (GCM) 10K type strain sequencing project: providing services to taxonomists for standard genome sequencing and annotation.</title>
        <authorList>
            <consortium name="The Broad Institute Genomics Platform"/>
            <consortium name="The Broad Institute Genome Sequencing Center for Infectious Disease"/>
            <person name="Wu L."/>
            <person name="Ma J."/>
        </authorList>
    </citation>
    <scope>NUCLEOTIDE SEQUENCE [LARGE SCALE GENOMIC DNA]</scope>
    <source>
        <strain evidence="3">CCUG 55250</strain>
    </source>
</reference>
<dbReference type="EMBL" id="JBHSMA010000002">
    <property type="protein sequence ID" value="MFC5409575.1"/>
    <property type="molecule type" value="Genomic_DNA"/>
</dbReference>
<evidence type="ECO:0000313" key="3">
    <source>
        <dbReference type="Proteomes" id="UP001596106"/>
    </source>
</evidence>
<dbReference type="RefSeq" id="WP_379843744.1">
    <property type="nucleotide sequence ID" value="NZ_JBHSMA010000002.1"/>
</dbReference>
<evidence type="ECO:0008006" key="4">
    <source>
        <dbReference type="Google" id="ProtNLM"/>
    </source>
</evidence>
<name>A0ABW0IAM4_9BACT</name>
<sequence>MKTFLRLAFLPIALFVLFDACTLQDHIPSLQEPGCQLRTMTLTAKSSFGERLLKDDILEVDGKQIPIGKERSYEYTYDSQNRLIQTHYLTYTGSSANQRITFDYGPNSVTTKMYNYGSPTPDLEETLPLNAQGLLQKPELFYDSDGYLVADTTIYGPTSYTISGGNIVRMERREAFKGPNGPLTEVQTFEYDVTKLNTPNRGPYKGKSSRNLPIRQTLIIYDGVNPTATFVYEFNYVFDEHGRVIRSYYPFDSYGTTHYQISDYSYTCQ</sequence>
<feature type="chain" id="PRO_5045613994" description="DUF4595 domain-containing protein" evidence="1">
    <location>
        <begin position="21"/>
        <end position="269"/>
    </location>
</feature>
<organism evidence="2 3">
    <name type="scientific">Larkinella bovis</name>
    <dbReference type="NCBI Taxonomy" id="683041"/>
    <lineage>
        <taxon>Bacteria</taxon>
        <taxon>Pseudomonadati</taxon>
        <taxon>Bacteroidota</taxon>
        <taxon>Cytophagia</taxon>
        <taxon>Cytophagales</taxon>
        <taxon>Spirosomataceae</taxon>
        <taxon>Larkinella</taxon>
    </lineage>
</organism>
<keyword evidence="1" id="KW-0732">Signal</keyword>